<evidence type="ECO:0000256" key="1">
    <source>
        <dbReference type="SAM" id="MobiDB-lite"/>
    </source>
</evidence>
<feature type="region of interest" description="Disordered" evidence="1">
    <location>
        <begin position="45"/>
        <end position="92"/>
    </location>
</feature>
<reference evidence="2 3" key="1">
    <citation type="submission" date="2018-11" db="EMBL/GenBank/DDBJ databases">
        <title>Trebonia kvetii gen.nov., sp.nov., a novel acidophilic actinobacterium, and proposal of the new actinobacterial family Treboniaceae fam. nov.</title>
        <authorList>
            <person name="Rapoport D."/>
            <person name="Sagova-Mareckova M."/>
            <person name="Sedlacek I."/>
            <person name="Provaznik J."/>
            <person name="Kralova S."/>
            <person name="Pavlinic D."/>
            <person name="Benes V."/>
            <person name="Kopecky J."/>
        </authorList>
    </citation>
    <scope>NUCLEOTIDE SEQUENCE [LARGE SCALE GENOMIC DNA]</scope>
    <source>
        <strain evidence="2 3">15Tr583</strain>
    </source>
</reference>
<dbReference type="EMBL" id="RPFW01000001">
    <property type="protein sequence ID" value="TVZ07167.1"/>
    <property type="molecule type" value="Genomic_DNA"/>
</dbReference>
<dbReference type="AlphaFoldDB" id="A0A6P2C817"/>
<evidence type="ECO:0000313" key="3">
    <source>
        <dbReference type="Proteomes" id="UP000460272"/>
    </source>
</evidence>
<dbReference type="RefSeq" id="WP_145851922.1">
    <property type="nucleotide sequence ID" value="NZ_RPFW01000001.1"/>
</dbReference>
<organism evidence="2 3">
    <name type="scientific">Trebonia kvetii</name>
    <dbReference type="NCBI Taxonomy" id="2480626"/>
    <lineage>
        <taxon>Bacteria</taxon>
        <taxon>Bacillati</taxon>
        <taxon>Actinomycetota</taxon>
        <taxon>Actinomycetes</taxon>
        <taxon>Streptosporangiales</taxon>
        <taxon>Treboniaceae</taxon>
        <taxon>Trebonia</taxon>
    </lineage>
</organism>
<evidence type="ECO:0000313" key="2">
    <source>
        <dbReference type="EMBL" id="TVZ07167.1"/>
    </source>
</evidence>
<accession>A0A6P2C817</accession>
<name>A0A6P2C817_9ACTN</name>
<keyword evidence="3" id="KW-1185">Reference proteome</keyword>
<proteinExistence type="predicted"/>
<dbReference type="Proteomes" id="UP000460272">
    <property type="component" value="Unassembled WGS sequence"/>
</dbReference>
<comment type="caution">
    <text evidence="2">The sequence shown here is derived from an EMBL/GenBank/DDBJ whole genome shotgun (WGS) entry which is preliminary data.</text>
</comment>
<feature type="compositionally biased region" description="Basic and acidic residues" evidence="1">
    <location>
        <begin position="68"/>
        <end position="80"/>
    </location>
</feature>
<gene>
    <name evidence="2" type="ORF">EAS64_07640</name>
</gene>
<feature type="compositionally biased region" description="Low complexity" evidence="1">
    <location>
        <begin position="48"/>
        <end position="61"/>
    </location>
</feature>
<protein>
    <submittedName>
        <fullName evidence="2">Uncharacterized protein</fullName>
    </submittedName>
</protein>
<sequence>MAYQQGQSLCPQCGSGDQVRTAREFFDMMNGAREQAMQRAAQLGFGGQAQPQGWNQGQPQGSSDDGDYDHYNVEGSDRQLRRGRNWNSGRRDNDFDLGGDNIAEDIGGAVFGVALGFAGRAIGKRVKKAFEDKVVPAMQARAAQTQQQWEQSKAEQDAIVARYPELRGCMKDQVIFLDGGQRTVPVSELKQPVTLAQADSIVTRLR</sequence>